<dbReference type="GO" id="GO:0061371">
    <property type="term" value="P:determination of heart left/right asymmetry"/>
    <property type="evidence" value="ECO:0007669"/>
    <property type="project" value="Ensembl"/>
</dbReference>
<dbReference type="SMART" id="SM00239">
    <property type="entry name" value="C2"/>
    <property type="match status" value="1"/>
</dbReference>
<sequence>MSRSRNPPPRGQGAARAKQMGLLLDLSPDGGINDDGNDEDLEEELLKLVGGGGGGGRSQCVCQHAAPVAMAEIEQMAALCMKDVDDDDIDDDDLNDEDLLAELNEVLEDDEEETPAPTPPAVTPLAPKGAIASHPAHPPAPSGATGLESLLLERLEMYKTAISNAKDAGETSKARRYDRGLKTLQSMLTSVRKGKSVNEEEIPPPVALGGKSNTTAEPKTIQEKEPPQPKPVSAPPIPEKPAKEASPVAPNTKPQHLTPPRKPAVAVTPGVKQEVLSRQREYKIAAIQAKQSGNIDQAKHYYLTAKKLDLVVEALDRNELVDLSSLPPPPGQIANVASTVKTKVRAVCVCVFCKDLPAPSSVAEALQQRMDIYKSAAEGAKSKGDDRKARMHQRIVKQYQDAIKAHKAGRPVNLSDLPVPPGCPPLQGSEGSQQNFTGVLETALKLAHQDADSEDEDDGGQRAAAAKPAVTPTVQKARSPASQAPRDTSPVKLGPKGVITPAAQQQLDFLLLRRQAFMRAALRSKQMKDITGATQHLRHAKGLDQMITVSKSGLPIDISKIPGVPVSDEDYSLARSRTSPLSPRASEQYHSLMGLLRKQHEKCLSGGQSFVAMGSVAEALRYERLSEECRKNIEILKNAHSNGQHVPKYRTEERTLNAVKVCSNLTPNELLLYVIRGINLPAPSGVSPNDLDASVKFEFPFPSTEEAQRDKTSTVKNSNSPEFKEQFKLNINRNHRGFKRVIQSKGIKFEIIHKGSLFKTDKVVGTAQLKLEALENHCDLREIIEVMDGRKATGGKLEVRVKIREPLTGVEVQPVTEKWLVLDPVSSLSPPKFEAPSPRSKPRHEASSRSSHSSSSPPQYKLHSFSLLNYDKERLDRKLAEYRKSRQDPPPDLVRQQREVMHRLQWQKAQLEGASPAMLSEYEHVLQRFTQGLAESVKKFSSQGNREAAKDALGRLKLVESELESLKR</sequence>
<dbReference type="OMA" id="HQTGRTK"/>
<dbReference type="InterPro" id="IPR039725">
    <property type="entry name" value="CC2D1A/B"/>
</dbReference>
<feature type="compositionally biased region" description="Pro residues" evidence="4">
    <location>
        <begin position="1"/>
        <end position="10"/>
    </location>
</feature>
<feature type="region of interest" description="Disordered" evidence="4">
    <location>
        <begin position="447"/>
        <end position="496"/>
    </location>
</feature>
<keyword evidence="2" id="KW-0175">Coiled coil</keyword>
<reference evidence="6" key="3">
    <citation type="submission" date="2025-09" db="UniProtKB">
        <authorList>
            <consortium name="Ensembl"/>
        </authorList>
    </citation>
    <scope>IDENTIFICATION</scope>
</reference>
<evidence type="ECO:0000259" key="5">
    <source>
        <dbReference type="PROSITE" id="PS50004"/>
    </source>
</evidence>
<feature type="region of interest" description="Disordered" evidence="4">
    <location>
        <begin position="1"/>
        <end position="20"/>
    </location>
</feature>
<name>H3D980_TETNG</name>
<organism evidence="6 7">
    <name type="scientific">Tetraodon nigroviridis</name>
    <name type="common">Spotted green pufferfish</name>
    <name type="synonym">Chelonodon nigroviridis</name>
    <dbReference type="NCBI Taxonomy" id="99883"/>
    <lineage>
        <taxon>Eukaryota</taxon>
        <taxon>Metazoa</taxon>
        <taxon>Chordata</taxon>
        <taxon>Craniata</taxon>
        <taxon>Vertebrata</taxon>
        <taxon>Euteleostomi</taxon>
        <taxon>Actinopterygii</taxon>
        <taxon>Neopterygii</taxon>
        <taxon>Teleostei</taxon>
        <taxon>Neoteleostei</taxon>
        <taxon>Acanthomorphata</taxon>
        <taxon>Eupercaria</taxon>
        <taxon>Tetraodontiformes</taxon>
        <taxon>Tetradontoidea</taxon>
        <taxon>Tetraodontidae</taxon>
        <taxon>Tetraodon</taxon>
    </lineage>
</organism>
<evidence type="ECO:0000313" key="6">
    <source>
        <dbReference type="Ensembl" id="ENSTNIP00000017071.1"/>
    </source>
</evidence>
<feature type="region of interest" description="Disordered" evidence="4">
    <location>
        <begin position="409"/>
        <end position="433"/>
    </location>
</feature>
<dbReference type="FunFam" id="2.60.40.150:FF:000104">
    <property type="entry name" value="coiled-coil and C2 domain-containing protein 1B"/>
    <property type="match status" value="1"/>
</dbReference>
<keyword evidence="7" id="KW-1185">Reference proteome</keyword>
<feature type="domain" description="C2" evidence="5">
    <location>
        <begin position="650"/>
        <end position="784"/>
    </location>
</feature>
<feature type="region of interest" description="Disordered" evidence="4">
    <location>
        <begin position="189"/>
        <end position="268"/>
    </location>
</feature>
<dbReference type="GO" id="GO:0060271">
    <property type="term" value="P:cilium assembly"/>
    <property type="evidence" value="ECO:0007669"/>
    <property type="project" value="Ensembl"/>
</dbReference>
<evidence type="ECO:0000256" key="2">
    <source>
        <dbReference type="ARBA" id="ARBA00023054"/>
    </source>
</evidence>
<evidence type="ECO:0000256" key="3">
    <source>
        <dbReference type="ARBA" id="ARBA00068693"/>
    </source>
</evidence>
<evidence type="ECO:0000256" key="4">
    <source>
        <dbReference type="SAM" id="MobiDB-lite"/>
    </source>
</evidence>
<feature type="compositionally biased region" description="Low complexity" evidence="4">
    <location>
        <begin position="463"/>
        <end position="474"/>
    </location>
</feature>
<dbReference type="STRING" id="99883.ENSTNIP00000017071"/>
<dbReference type="InterPro" id="IPR006608">
    <property type="entry name" value="CC2D1A/B_DM14"/>
</dbReference>
<comment type="similarity">
    <text evidence="1">Belongs to the CC2D1 family.</text>
</comment>
<dbReference type="GeneTree" id="ENSGT00390000009595"/>
<dbReference type="PANTHER" id="PTHR13076:SF8">
    <property type="entry name" value="COILED-COIL AND C2 DOMAIN-CONTAINING PROTEIN 1A"/>
    <property type="match status" value="1"/>
</dbReference>
<dbReference type="Gene3D" id="2.60.40.150">
    <property type="entry name" value="C2 domain"/>
    <property type="match status" value="1"/>
</dbReference>
<dbReference type="Ensembl" id="ENSTNIT00000017287.1">
    <property type="protein sequence ID" value="ENSTNIP00000017071.1"/>
    <property type="gene ID" value="ENSTNIG00000014064.1"/>
</dbReference>
<dbReference type="CDD" id="cd08690">
    <property type="entry name" value="C2_Freud-1"/>
    <property type="match status" value="1"/>
</dbReference>
<feature type="compositionally biased region" description="Low complexity" evidence="4">
    <location>
        <begin position="123"/>
        <end position="135"/>
    </location>
</feature>
<dbReference type="SMART" id="SM00685">
    <property type="entry name" value="DM14"/>
    <property type="match status" value="4"/>
</dbReference>
<protein>
    <recommendedName>
        <fullName evidence="3">Coiled-coil and C2 domain-containing protein 1B</fullName>
    </recommendedName>
</protein>
<dbReference type="InterPro" id="IPR000008">
    <property type="entry name" value="C2_dom"/>
</dbReference>
<reference evidence="7" key="1">
    <citation type="journal article" date="2004" name="Nature">
        <title>Genome duplication in the teleost fish Tetraodon nigroviridis reveals the early vertebrate proto-karyotype.</title>
        <authorList>
            <person name="Jaillon O."/>
            <person name="Aury J.-M."/>
            <person name="Brunet F."/>
            <person name="Petit J.-L."/>
            <person name="Stange-Thomann N."/>
            <person name="Mauceli E."/>
            <person name="Bouneau L."/>
            <person name="Fischer C."/>
            <person name="Ozouf-Costaz C."/>
            <person name="Bernot A."/>
            <person name="Nicaud S."/>
            <person name="Jaffe D."/>
            <person name="Fisher S."/>
            <person name="Lutfalla G."/>
            <person name="Dossat C."/>
            <person name="Segurens B."/>
            <person name="Dasilva C."/>
            <person name="Salanoubat M."/>
            <person name="Levy M."/>
            <person name="Boudet N."/>
            <person name="Castellano S."/>
            <person name="Anthouard V."/>
            <person name="Jubin C."/>
            <person name="Castelli V."/>
            <person name="Katinka M."/>
            <person name="Vacherie B."/>
            <person name="Biemont C."/>
            <person name="Skalli Z."/>
            <person name="Cattolico L."/>
            <person name="Poulain J."/>
            <person name="De Berardinis V."/>
            <person name="Cruaud C."/>
            <person name="Duprat S."/>
            <person name="Brottier P."/>
            <person name="Coutanceau J.-P."/>
            <person name="Gouzy J."/>
            <person name="Parra G."/>
            <person name="Lardier G."/>
            <person name="Chapple C."/>
            <person name="McKernan K.J."/>
            <person name="McEwan P."/>
            <person name="Bosak S."/>
            <person name="Kellis M."/>
            <person name="Volff J.-N."/>
            <person name="Guigo R."/>
            <person name="Zody M.C."/>
            <person name="Mesirov J."/>
            <person name="Lindblad-Toh K."/>
            <person name="Birren B."/>
            <person name="Nusbaum C."/>
            <person name="Kahn D."/>
            <person name="Robinson-Rechavi M."/>
            <person name="Laudet V."/>
            <person name="Schachter V."/>
            <person name="Quetier F."/>
            <person name="Saurin W."/>
            <person name="Scarpelli C."/>
            <person name="Wincker P."/>
            <person name="Lander E.S."/>
            <person name="Weissenbach J."/>
            <person name="Roest Crollius H."/>
        </authorList>
    </citation>
    <scope>NUCLEOTIDE SEQUENCE [LARGE SCALE GENOMIC DNA]</scope>
</reference>
<dbReference type="Pfam" id="PF21528">
    <property type="entry name" value="CC2D1A-B_DM14"/>
    <property type="match status" value="2"/>
</dbReference>
<dbReference type="PANTHER" id="PTHR13076">
    <property type="entry name" value="COILED-COIL AND C2 DOMAIN-CONTAINING PROTEIN 1-LIKE"/>
    <property type="match status" value="1"/>
</dbReference>
<dbReference type="GO" id="GO:0001227">
    <property type="term" value="F:DNA-binding transcription repressor activity, RNA polymerase II-specific"/>
    <property type="evidence" value="ECO:0007669"/>
    <property type="project" value="InterPro"/>
</dbReference>
<proteinExistence type="inferred from homology"/>
<feature type="compositionally biased region" description="Pro residues" evidence="4">
    <location>
        <begin position="228"/>
        <end position="239"/>
    </location>
</feature>
<accession>H3D980</accession>
<dbReference type="InParanoid" id="H3D980"/>
<dbReference type="PROSITE" id="PS50004">
    <property type="entry name" value="C2"/>
    <property type="match status" value="1"/>
</dbReference>
<dbReference type="Proteomes" id="UP000007303">
    <property type="component" value="Unassembled WGS sequence"/>
</dbReference>
<feature type="region of interest" description="Disordered" evidence="4">
    <location>
        <begin position="106"/>
        <end position="147"/>
    </location>
</feature>
<dbReference type="InterPro" id="IPR035892">
    <property type="entry name" value="C2_domain_sf"/>
</dbReference>
<feature type="region of interest" description="Disordered" evidence="4">
    <location>
        <begin position="829"/>
        <end position="862"/>
    </location>
</feature>
<dbReference type="InterPro" id="IPR037772">
    <property type="entry name" value="C2_Freud"/>
</dbReference>
<dbReference type="AlphaFoldDB" id="H3D980"/>
<dbReference type="Pfam" id="PF00168">
    <property type="entry name" value="C2"/>
    <property type="match status" value="1"/>
</dbReference>
<reference evidence="6" key="2">
    <citation type="submission" date="2025-08" db="UniProtKB">
        <authorList>
            <consortium name="Ensembl"/>
        </authorList>
    </citation>
    <scope>IDENTIFICATION</scope>
</reference>
<evidence type="ECO:0000313" key="7">
    <source>
        <dbReference type="Proteomes" id="UP000007303"/>
    </source>
</evidence>
<evidence type="ECO:0000256" key="1">
    <source>
        <dbReference type="ARBA" id="ARBA00010672"/>
    </source>
</evidence>
<dbReference type="SUPFAM" id="SSF49562">
    <property type="entry name" value="C2 domain (Calcium/lipid-binding domain, CaLB)"/>
    <property type="match status" value="1"/>
</dbReference>